<dbReference type="GO" id="GO:0019521">
    <property type="term" value="P:D-gluconate metabolic process"/>
    <property type="evidence" value="ECO:0007669"/>
    <property type="project" value="UniProtKB-KW"/>
</dbReference>
<dbReference type="NCBIfam" id="TIGR00021">
    <property type="entry name" value="rpiA"/>
    <property type="match status" value="1"/>
</dbReference>
<comment type="subunit">
    <text evidence="11">Homodimer.</text>
</comment>
<dbReference type="UniPathway" id="UPA00115">
    <property type="reaction ID" value="UER00412"/>
</dbReference>
<dbReference type="InterPro" id="IPR006001">
    <property type="entry name" value="Therm_gnt_kin"/>
</dbReference>
<evidence type="ECO:0000256" key="2">
    <source>
        <dbReference type="ARBA" id="ARBA00004761"/>
    </source>
</evidence>
<dbReference type="Gene3D" id="3.40.50.300">
    <property type="entry name" value="P-loop containing nucleotide triphosphate hydrolases"/>
    <property type="match status" value="1"/>
</dbReference>
<dbReference type="Pfam" id="PF13671">
    <property type="entry name" value="AAA_33"/>
    <property type="match status" value="1"/>
</dbReference>
<evidence type="ECO:0000313" key="12">
    <source>
        <dbReference type="EMBL" id="KGB25315.1"/>
    </source>
</evidence>
<feature type="binding site" evidence="11">
    <location>
        <begin position="104"/>
        <end position="107"/>
    </location>
    <ligand>
        <name>substrate</name>
    </ligand>
</feature>
<dbReference type="HAMAP" id="MF_00170">
    <property type="entry name" value="Rib_5P_isom_A"/>
    <property type="match status" value="1"/>
</dbReference>
<evidence type="ECO:0000256" key="11">
    <source>
        <dbReference type="HAMAP-Rule" id="MF_00170"/>
    </source>
</evidence>
<proteinExistence type="inferred from homology"/>
<dbReference type="Gene3D" id="3.40.50.1360">
    <property type="match status" value="1"/>
</dbReference>
<dbReference type="PATRIC" id="fig|104102.7.peg.507"/>
<evidence type="ECO:0000256" key="5">
    <source>
        <dbReference type="ARBA" id="ARBA00022741"/>
    </source>
</evidence>
<name>A0A094YTI9_9PROT</name>
<dbReference type="GO" id="GO:0005524">
    <property type="term" value="F:ATP binding"/>
    <property type="evidence" value="ECO:0007669"/>
    <property type="project" value="UniProtKB-KW"/>
</dbReference>
<gene>
    <name evidence="11" type="primary">rpiA</name>
    <name evidence="12" type="ORF">AtDm6_0510</name>
</gene>
<dbReference type="CDD" id="cd02021">
    <property type="entry name" value="GntK"/>
    <property type="match status" value="1"/>
</dbReference>
<dbReference type="Proteomes" id="UP000029448">
    <property type="component" value="Unassembled WGS sequence"/>
</dbReference>
<dbReference type="InterPro" id="IPR050262">
    <property type="entry name" value="Ribose-5P_isomerase"/>
</dbReference>
<protein>
    <recommendedName>
        <fullName evidence="11">Ribose-5-phosphate isomerase A</fullName>
        <ecNumber evidence="11">5.3.1.6</ecNumber>
    </recommendedName>
    <alternativeName>
        <fullName evidence="11">Phosphoriboisomerase A</fullName>
        <shortName evidence="11">PRI</shortName>
    </alternativeName>
</protein>
<dbReference type="CDD" id="cd01398">
    <property type="entry name" value="RPI_A"/>
    <property type="match status" value="1"/>
</dbReference>
<dbReference type="InterPro" id="IPR020672">
    <property type="entry name" value="Ribose5P_isomerase_typA_subgr"/>
</dbReference>
<evidence type="ECO:0000256" key="10">
    <source>
        <dbReference type="ARBA" id="ARBA00048090"/>
    </source>
</evidence>
<dbReference type="GO" id="GO:0009052">
    <property type="term" value="P:pentose-phosphate shunt, non-oxidative branch"/>
    <property type="evidence" value="ECO:0007669"/>
    <property type="project" value="UniProtKB-UniRule"/>
</dbReference>
<comment type="pathway">
    <text evidence="11">Carbohydrate degradation; pentose phosphate pathway; D-ribose 5-phosphate from D-ribulose 5-phosphate (non-oxidative stage): step 1/1.</text>
</comment>
<dbReference type="InterPro" id="IPR037171">
    <property type="entry name" value="NagB/RpiA_transferase-like"/>
</dbReference>
<keyword evidence="5" id="KW-0547">Nucleotide-binding</keyword>
<sequence length="429" mass="46234">MTGTQLDPAAQFKQQAAIRAASLVQDGMAVGLGTGSTAVFVVAELGRRMREEGLRICAIPTSDATEAQAREEGIPLTDFGRHPDLDIAIDGADEIEPGTLNLVKGRGGALLREKIVASAARQFVVVADNSKYVDHLGTLCPVPVEVVPFGWESAAARLARLGAQVAPRKKRDGSFYLTDEKNLIMDCVFGRIEDPDTLSQNIYNIVGVIEHGLFLHMATQTITAGPEGIRILHPGERSAAQLSSEILGSQQVLPTQPAAEGIKKHLLVIMGVSGCGKTTVAEGLRNELGWPFQEGDALHPSANVQKMAAGIPLNDEDRWPWLEHCHAWLAQCEQNGTGGILTCSALKRSYRDVLRREGLNPLFIYLHVDQAVLAQRLQTRTGHYMPASLLPSQLQTLEPPAADEHAISVSVATPPPQTIAEILSKLKSL</sequence>
<keyword evidence="7" id="KW-0067">ATP-binding</keyword>
<evidence type="ECO:0000256" key="7">
    <source>
        <dbReference type="ARBA" id="ARBA00022840"/>
    </source>
</evidence>
<accession>A0A094YTI9</accession>
<dbReference type="Gene3D" id="3.30.70.260">
    <property type="match status" value="1"/>
</dbReference>
<evidence type="ECO:0000256" key="3">
    <source>
        <dbReference type="ARBA" id="ARBA00008420"/>
    </source>
</evidence>
<dbReference type="SUPFAM" id="SSF100950">
    <property type="entry name" value="NagB/RpiA/CoA transferase-like"/>
    <property type="match status" value="1"/>
</dbReference>
<keyword evidence="9 11" id="KW-0413">Isomerase</keyword>
<organism evidence="12 13">
    <name type="scientific">Acetobacter tropicalis</name>
    <dbReference type="NCBI Taxonomy" id="104102"/>
    <lineage>
        <taxon>Bacteria</taxon>
        <taxon>Pseudomonadati</taxon>
        <taxon>Pseudomonadota</taxon>
        <taxon>Alphaproteobacteria</taxon>
        <taxon>Acetobacterales</taxon>
        <taxon>Acetobacteraceae</taxon>
        <taxon>Acetobacter</taxon>
    </lineage>
</organism>
<dbReference type="SUPFAM" id="SSF75445">
    <property type="entry name" value="D-ribose-5-phosphate isomerase (RpiA), lid domain"/>
    <property type="match status" value="1"/>
</dbReference>
<dbReference type="PANTHER" id="PTHR43748:SF3">
    <property type="entry name" value="RIBOSE-5-PHOSPHATE ISOMERASE 3, CHLOROPLASTIC-RELATED"/>
    <property type="match status" value="1"/>
</dbReference>
<comment type="pathway">
    <text evidence="2">Carbohydrate acid metabolism.</text>
</comment>
<evidence type="ECO:0000256" key="8">
    <source>
        <dbReference type="ARBA" id="ARBA00023064"/>
    </source>
</evidence>
<dbReference type="PANTHER" id="PTHR43748">
    <property type="entry name" value="RIBOSE-5-PHOSPHATE ISOMERASE 3, CHLOROPLASTIC-RELATED"/>
    <property type="match status" value="1"/>
</dbReference>
<comment type="catalytic activity">
    <reaction evidence="1 11">
        <text>aldehydo-D-ribose 5-phosphate = D-ribulose 5-phosphate</text>
        <dbReference type="Rhea" id="RHEA:14657"/>
        <dbReference type="ChEBI" id="CHEBI:58121"/>
        <dbReference type="ChEBI" id="CHEBI:58273"/>
        <dbReference type="EC" id="5.3.1.6"/>
    </reaction>
</comment>
<dbReference type="EMBL" id="JOKM01000018">
    <property type="protein sequence ID" value="KGB25315.1"/>
    <property type="molecule type" value="Genomic_DNA"/>
</dbReference>
<comment type="caution">
    <text evidence="12">The sequence shown here is derived from an EMBL/GenBank/DDBJ whole genome shotgun (WGS) entry which is preliminary data.</text>
</comment>
<evidence type="ECO:0000256" key="1">
    <source>
        <dbReference type="ARBA" id="ARBA00001713"/>
    </source>
</evidence>
<keyword evidence="6" id="KW-0418">Kinase</keyword>
<dbReference type="InterPro" id="IPR004788">
    <property type="entry name" value="Ribose5P_isomerase_type_A"/>
</dbReference>
<dbReference type="NCBIfam" id="NF001924">
    <property type="entry name" value="PRK00702.1"/>
    <property type="match status" value="1"/>
</dbReference>
<dbReference type="GO" id="GO:0046316">
    <property type="term" value="F:gluconokinase activity"/>
    <property type="evidence" value="ECO:0007669"/>
    <property type="project" value="UniProtKB-EC"/>
</dbReference>
<dbReference type="FunFam" id="3.40.50.300:FF:000522">
    <property type="entry name" value="Gluconokinase"/>
    <property type="match status" value="1"/>
</dbReference>
<comment type="catalytic activity">
    <reaction evidence="10">
        <text>D-gluconate + ATP = 6-phospho-D-gluconate + ADP + H(+)</text>
        <dbReference type="Rhea" id="RHEA:19433"/>
        <dbReference type="ChEBI" id="CHEBI:15378"/>
        <dbReference type="ChEBI" id="CHEBI:18391"/>
        <dbReference type="ChEBI" id="CHEBI:30616"/>
        <dbReference type="ChEBI" id="CHEBI:58759"/>
        <dbReference type="ChEBI" id="CHEBI:456216"/>
        <dbReference type="EC" id="2.7.1.12"/>
    </reaction>
</comment>
<feature type="active site" description="Proton acceptor" evidence="11">
    <location>
        <position position="113"/>
    </location>
</feature>
<feature type="binding site" evidence="11">
    <location>
        <position position="131"/>
    </location>
    <ligand>
        <name>substrate</name>
    </ligand>
</feature>
<dbReference type="AlphaFoldDB" id="A0A094YTI9"/>
<keyword evidence="8" id="KW-0311">Gluconate utilization</keyword>
<dbReference type="GO" id="GO:0004751">
    <property type="term" value="F:ribose-5-phosphate isomerase activity"/>
    <property type="evidence" value="ECO:0007669"/>
    <property type="project" value="UniProtKB-UniRule"/>
</dbReference>
<dbReference type="EC" id="5.3.1.6" evidence="11"/>
<comment type="similarity">
    <text evidence="3">Belongs to the gluconokinase GntK/GntV family.</text>
</comment>
<dbReference type="InterPro" id="IPR027417">
    <property type="entry name" value="P-loop_NTPase"/>
</dbReference>
<dbReference type="Pfam" id="PF06026">
    <property type="entry name" value="Rib_5-P_isom_A"/>
    <property type="match status" value="1"/>
</dbReference>
<feature type="binding site" evidence="11">
    <location>
        <begin position="90"/>
        <end position="93"/>
    </location>
    <ligand>
        <name>substrate</name>
    </ligand>
</feature>
<evidence type="ECO:0000256" key="9">
    <source>
        <dbReference type="ARBA" id="ARBA00023235"/>
    </source>
</evidence>
<comment type="function">
    <text evidence="11">Catalyzes the reversible conversion of ribose-5-phosphate to ribulose 5-phosphate.</text>
</comment>
<keyword evidence="13" id="KW-1185">Reference proteome</keyword>
<feature type="binding site" evidence="11">
    <location>
        <begin position="34"/>
        <end position="37"/>
    </location>
    <ligand>
        <name>substrate</name>
    </ligand>
</feature>
<dbReference type="FunFam" id="3.40.50.1360:FF:000001">
    <property type="entry name" value="Ribose-5-phosphate isomerase A"/>
    <property type="match status" value="1"/>
</dbReference>
<dbReference type="STRING" id="104102.AtDm6_0510"/>
<reference evidence="12 13" key="1">
    <citation type="submission" date="2014-06" db="EMBL/GenBank/DDBJ databases">
        <title>Functional and comparative genomic analyses of the Drosophila gut microbiota identify candidate symbiosis factors.</title>
        <authorList>
            <person name="Newell P.D."/>
            <person name="Chaston J.M."/>
            <person name="Douglas A.E."/>
        </authorList>
    </citation>
    <scope>NUCLEOTIDE SEQUENCE [LARGE SCALE GENOMIC DNA]</scope>
    <source>
        <strain evidence="12 13">DmCS_006</strain>
    </source>
</reference>
<keyword evidence="4" id="KW-0808">Transferase</keyword>
<dbReference type="SUPFAM" id="SSF52540">
    <property type="entry name" value="P-loop containing nucleoside triphosphate hydrolases"/>
    <property type="match status" value="1"/>
</dbReference>
<evidence type="ECO:0000256" key="4">
    <source>
        <dbReference type="ARBA" id="ARBA00022679"/>
    </source>
</evidence>
<evidence type="ECO:0000313" key="13">
    <source>
        <dbReference type="Proteomes" id="UP000029448"/>
    </source>
</evidence>
<comment type="similarity">
    <text evidence="11">Belongs to the ribose 5-phosphate isomerase family.</text>
</comment>
<dbReference type="NCBIfam" id="TIGR01313">
    <property type="entry name" value="therm_gnt_kin"/>
    <property type="match status" value="1"/>
</dbReference>
<evidence type="ECO:0000256" key="6">
    <source>
        <dbReference type="ARBA" id="ARBA00022777"/>
    </source>
</evidence>